<dbReference type="AlphaFoldDB" id="A0A914HZH7"/>
<dbReference type="Proteomes" id="UP000887572">
    <property type="component" value="Unplaced"/>
</dbReference>
<keyword evidence="1" id="KW-1185">Reference proteome</keyword>
<evidence type="ECO:0000313" key="2">
    <source>
        <dbReference type="WBParaSite" id="Gr19_v10_g5917.t1"/>
    </source>
</evidence>
<proteinExistence type="predicted"/>
<dbReference type="WBParaSite" id="Gr19_v10_g5917.t1">
    <property type="protein sequence ID" value="Gr19_v10_g5917.t1"/>
    <property type="gene ID" value="Gr19_v10_g5917"/>
</dbReference>
<organism evidence="1 2">
    <name type="scientific">Globodera rostochiensis</name>
    <name type="common">Golden nematode worm</name>
    <name type="synonym">Heterodera rostochiensis</name>
    <dbReference type="NCBI Taxonomy" id="31243"/>
    <lineage>
        <taxon>Eukaryota</taxon>
        <taxon>Metazoa</taxon>
        <taxon>Ecdysozoa</taxon>
        <taxon>Nematoda</taxon>
        <taxon>Chromadorea</taxon>
        <taxon>Rhabditida</taxon>
        <taxon>Tylenchina</taxon>
        <taxon>Tylenchomorpha</taxon>
        <taxon>Tylenchoidea</taxon>
        <taxon>Heteroderidae</taxon>
        <taxon>Heteroderinae</taxon>
        <taxon>Globodera</taxon>
    </lineage>
</organism>
<protein>
    <submittedName>
        <fullName evidence="2">Uncharacterized protein</fullName>
    </submittedName>
</protein>
<name>A0A914HZH7_GLORO</name>
<reference evidence="2" key="1">
    <citation type="submission" date="2022-11" db="UniProtKB">
        <authorList>
            <consortium name="WormBaseParasite"/>
        </authorList>
    </citation>
    <scope>IDENTIFICATION</scope>
</reference>
<evidence type="ECO:0000313" key="1">
    <source>
        <dbReference type="Proteomes" id="UP000887572"/>
    </source>
</evidence>
<accession>A0A914HZH7</accession>
<sequence>MVEFLDPQFLLHFIFKANIVETASRNGNAATADANTPKLDQAPAATNASACRSVRTVSTGDHDIVHDRIHTKEMNFNRPCWAEM</sequence>